<dbReference type="EMBL" id="MLQM01000067">
    <property type="protein sequence ID" value="OHV03684.1"/>
    <property type="molecule type" value="Genomic_DNA"/>
</dbReference>
<evidence type="ECO:0000313" key="4">
    <source>
        <dbReference type="Proteomes" id="UP000179734"/>
    </source>
</evidence>
<dbReference type="InterPro" id="IPR024516">
    <property type="entry name" value="Mce_C"/>
</dbReference>
<dbReference type="RefSeq" id="WP_071026722.1">
    <property type="nucleotide sequence ID" value="NZ_MLQM01000067.1"/>
</dbReference>
<proteinExistence type="predicted"/>
<sequence length="371" mass="39857">MTRRTTLRRGLRGVLATATAAMLAGCGLNLESVALPAPGGGGSFYTLSAVFSDALNLPIKAKVRLYGAQIGEVQSIEAQDFKALVTFKVRDDVPLYAGSTAELRAATPLGDIFLQIKPDPNRPKDAALLRNGDTLPLGATANAPTIEELIASMAMLVNGGTVRYLVSMLNGAGKAVGGRGEKLALLINQSGTLLSRMSARSEQLEAALQHSAALAQTMTARQATIDESLTDLAPALNVIADNTNDLTELIDTGARITNQLARFPSIAGTDTRSLSVDLNKLARVFNEITVDPELSLTPFNRFLGIMMKTFNGTAMHLEGEVTKITLAPWPDKNYPGDPGMHWTDGTDWHLMIGALRYEWNMLLYQIYGARQ</sequence>
<dbReference type="PROSITE" id="PS51257">
    <property type="entry name" value="PROKAR_LIPOPROTEIN"/>
    <property type="match status" value="1"/>
</dbReference>
<keyword evidence="4" id="KW-1185">Reference proteome</keyword>
<dbReference type="Pfam" id="PF02470">
    <property type="entry name" value="MlaD"/>
    <property type="match status" value="1"/>
</dbReference>
<dbReference type="InterPro" id="IPR003399">
    <property type="entry name" value="Mce/MlaD"/>
</dbReference>
<feature type="domain" description="Mce/MlaD" evidence="1">
    <location>
        <begin position="45"/>
        <end position="118"/>
    </location>
</feature>
<dbReference type="PANTHER" id="PTHR33371:SF15">
    <property type="entry name" value="LIPOPROTEIN LPRN"/>
    <property type="match status" value="1"/>
</dbReference>
<evidence type="ECO:0000259" key="1">
    <source>
        <dbReference type="Pfam" id="PF02470"/>
    </source>
</evidence>
<reference evidence="3 4" key="1">
    <citation type="submission" date="2016-10" db="EMBL/GenBank/DDBJ databases">
        <title>Genome sequence of Mycobacterium talmonii.</title>
        <authorList>
            <person name="Greninger A.L."/>
            <person name="Elliott B."/>
            <person name="Vasireddy S."/>
            <person name="Vasireddy R."/>
        </authorList>
    </citation>
    <scope>NUCLEOTIDE SEQUENCE [LARGE SCALE GENOMIC DNA]</scope>
    <source>
        <strain evidence="4">NE-TNMC-100812</strain>
    </source>
</reference>
<dbReference type="PANTHER" id="PTHR33371">
    <property type="entry name" value="INTERMEMBRANE PHOSPHOLIPID TRANSPORT SYSTEM BINDING PROTEIN MLAD-RELATED"/>
    <property type="match status" value="1"/>
</dbReference>
<gene>
    <name evidence="3" type="ORF">BKN37_13815</name>
</gene>
<protein>
    <submittedName>
        <fullName evidence="3">Mammalian cell entry protein</fullName>
    </submittedName>
</protein>
<name>A0A1S1NKH5_9MYCO</name>
<evidence type="ECO:0000259" key="2">
    <source>
        <dbReference type="Pfam" id="PF11887"/>
    </source>
</evidence>
<accession>A0A1S1NKH5</accession>
<comment type="caution">
    <text evidence="3">The sequence shown here is derived from an EMBL/GenBank/DDBJ whole genome shotgun (WGS) entry which is preliminary data.</text>
</comment>
<feature type="domain" description="Mammalian cell entry C-terminal" evidence="2">
    <location>
        <begin position="128"/>
        <end position="324"/>
    </location>
</feature>
<dbReference type="AlphaFoldDB" id="A0A1S1NKH5"/>
<organism evidence="3 4">
    <name type="scientific">Mycobacterium talmoniae</name>
    <dbReference type="NCBI Taxonomy" id="1858794"/>
    <lineage>
        <taxon>Bacteria</taxon>
        <taxon>Bacillati</taxon>
        <taxon>Actinomycetota</taxon>
        <taxon>Actinomycetes</taxon>
        <taxon>Mycobacteriales</taxon>
        <taxon>Mycobacteriaceae</taxon>
        <taxon>Mycobacterium</taxon>
    </lineage>
</organism>
<dbReference type="GO" id="GO:0005576">
    <property type="term" value="C:extracellular region"/>
    <property type="evidence" value="ECO:0007669"/>
    <property type="project" value="TreeGrafter"/>
</dbReference>
<evidence type="ECO:0000313" key="3">
    <source>
        <dbReference type="EMBL" id="OHV03684.1"/>
    </source>
</evidence>
<dbReference type="InterPro" id="IPR052336">
    <property type="entry name" value="MlaD_Phospholipid_Transporter"/>
</dbReference>
<dbReference type="Pfam" id="PF11887">
    <property type="entry name" value="Mce4_CUP1"/>
    <property type="match status" value="1"/>
</dbReference>
<dbReference type="Proteomes" id="UP000179734">
    <property type="component" value="Unassembled WGS sequence"/>
</dbReference>